<evidence type="ECO:0000259" key="2">
    <source>
        <dbReference type="PROSITE" id="PS50975"/>
    </source>
</evidence>
<dbReference type="Pfam" id="PF18301">
    <property type="entry name" value="preATP-grasp_3"/>
    <property type="match status" value="1"/>
</dbReference>
<dbReference type="InterPro" id="IPR011761">
    <property type="entry name" value="ATP-grasp"/>
</dbReference>
<dbReference type="InterPro" id="IPR013815">
    <property type="entry name" value="ATP_grasp_subdomain_1"/>
</dbReference>
<dbReference type="AlphaFoldDB" id="Q4JIP5"/>
<protein>
    <submittedName>
        <fullName evidence="3">Orf1</fullName>
    </submittedName>
</protein>
<dbReference type="Gene3D" id="3.30.470.20">
    <property type="entry name" value="ATP-grasp fold, B domain"/>
    <property type="match status" value="1"/>
</dbReference>
<dbReference type="PANTHER" id="PTHR21621">
    <property type="entry name" value="RIBOSOMAL PROTEIN S6 MODIFICATION PROTEIN"/>
    <property type="match status" value="1"/>
</dbReference>
<dbReference type="GO" id="GO:0016879">
    <property type="term" value="F:ligase activity, forming carbon-nitrogen bonds"/>
    <property type="evidence" value="ECO:0007669"/>
    <property type="project" value="TreeGrafter"/>
</dbReference>
<gene>
    <name evidence="3" type="primary">orf1</name>
</gene>
<accession>Q4JIP5</accession>
<dbReference type="Gene3D" id="3.40.50.11770">
    <property type="match status" value="1"/>
</dbReference>
<dbReference type="PANTHER" id="PTHR21621:SF0">
    <property type="entry name" value="BETA-CITRYLGLUTAMATE SYNTHASE B-RELATED"/>
    <property type="match status" value="1"/>
</dbReference>
<dbReference type="GO" id="GO:0005737">
    <property type="term" value="C:cytoplasm"/>
    <property type="evidence" value="ECO:0007669"/>
    <property type="project" value="TreeGrafter"/>
</dbReference>
<dbReference type="PROSITE" id="PS50975">
    <property type="entry name" value="ATP_GRASP"/>
    <property type="match status" value="1"/>
</dbReference>
<feature type="domain" description="ATP-grasp" evidence="2">
    <location>
        <begin position="127"/>
        <end position="321"/>
    </location>
</feature>
<dbReference type="Gene3D" id="3.30.1490.20">
    <property type="entry name" value="ATP-grasp fold, A domain"/>
    <property type="match status" value="1"/>
</dbReference>
<evidence type="ECO:0000313" key="3">
    <source>
        <dbReference type="EMBL" id="AAY89269.1"/>
    </source>
</evidence>
<dbReference type="InterPro" id="IPR040803">
    <property type="entry name" value="MfnD_preATP-grasp"/>
</dbReference>
<organism evidence="3">
    <name type="scientific">uncultured bacterium BAC10-10</name>
    <dbReference type="NCBI Taxonomy" id="333372"/>
    <lineage>
        <taxon>Bacteria</taxon>
        <taxon>environmental samples</taxon>
    </lineage>
</organism>
<evidence type="ECO:0000256" key="1">
    <source>
        <dbReference type="PROSITE-ProRule" id="PRU00409"/>
    </source>
</evidence>
<dbReference type="InterPro" id="IPR003806">
    <property type="entry name" value="ATP-grasp_PylC-type"/>
</dbReference>
<reference evidence="3" key="2">
    <citation type="journal article" date="2005" name="J. Bacteriol.">
        <title>MtdC, a novel class of methylene tetrahydromethanopterin dehydrogenases.</title>
        <authorList>
            <person name="Vorholt J.A."/>
            <person name="Kalyuzhnaya M.G."/>
            <person name="Hagemeier C.H."/>
            <person name="Lidstrom M.E."/>
            <person name="Chistoserdova L."/>
        </authorList>
    </citation>
    <scope>NUCLEOTIDE SEQUENCE</scope>
</reference>
<dbReference type="EMBL" id="DQ084250">
    <property type="protein sequence ID" value="AAY89269.1"/>
    <property type="molecule type" value="Genomic_DNA"/>
</dbReference>
<sequence>MRILVHEFVSGGGLVGQVVQPSLLREGRAMLTALVSDLAAIPGHRIVTTTDPRFPLIVPDAVEVVAFRASAATFRALIRSADAVWLVAPETGGCLARLSARVERSGVRLLGSTSSAIRRASDKAALPSRLARIGIAHPTTRIGAVGGPRGLLRGIARDLGYPIVVKPARGAGCDGVWLARNARELGHAVDQIRQDHGLGVAVFQRYVPGTPASVALLADGKRALALSVNGQRISRTGPFSYRGGITPLAHPLSKQAAQAAVRACESIAGLRGYVGVDLVLTRTEAVVIEVNPRLTTAYLGVRAALAGSGHNVAAMALAACRGILPRKPPVIDRSVRFTAGGRILP</sequence>
<keyword evidence="1" id="KW-0067">ATP-binding</keyword>
<reference evidence="3" key="1">
    <citation type="journal article" date="2005" name="Appl. Environ. Microbiol.">
        <title>Highly divergent genes for methanopterin-linked C1 transfer reactions in Lake Washington, assessed via metagenomic analysis and mRNA detection.</title>
        <authorList>
            <person name="Kalyuzhnaya M.G."/>
            <person name="Bowerman S."/>
            <person name="Nercessian O."/>
            <person name="Lidstrom M.E."/>
            <person name="Chistoserdova L."/>
        </authorList>
    </citation>
    <scope>NUCLEOTIDE SEQUENCE</scope>
</reference>
<dbReference type="PIRSF" id="PIRSF016766">
    <property type="entry name" value="UCP016766_ATPgrasp"/>
    <property type="match status" value="1"/>
</dbReference>
<dbReference type="GO" id="GO:0046872">
    <property type="term" value="F:metal ion binding"/>
    <property type="evidence" value="ECO:0007669"/>
    <property type="project" value="InterPro"/>
</dbReference>
<name>Q4JIP5_9BACT</name>
<dbReference type="InterPro" id="IPR024710">
    <property type="entry name" value="MfnD"/>
</dbReference>
<dbReference type="SUPFAM" id="SSF56059">
    <property type="entry name" value="Glutathione synthetase ATP-binding domain-like"/>
    <property type="match status" value="1"/>
</dbReference>
<keyword evidence="1" id="KW-0547">Nucleotide-binding</keyword>
<dbReference type="GO" id="GO:0005524">
    <property type="term" value="F:ATP binding"/>
    <property type="evidence" value="ECO:0007669"/>
    <property type="project" value="UniProtKB-UniRule"/>
</dbReference>
<dbReference type="Pfam" id="PF02655">
    <property type="entry name" value="ATP-grasp_3"/>
    <property type="match status" value="1"/>
</dbReference>
<proteinExistence type="predicted"/>